<dbReference type="Proteomes" id="UP000019249">
    <property type="component" value="Unassembled WGS sequence"/>
</dbReference>
<dbReference type="InterPro" id="IPR049488">
    <property type="entry name" value="TM_1030-like_C"/>
</dbReference>
<evidence type="ECO:0000259" key="3">
    <source>
        <dbReference type="PROSITE" id="PS50977"/>
    </source>
</evidence>
<evidence type="ECO:0000313" key="4">
    <source>
        <dbReference type="EMBL" id="EUJ30735.1"/>
    </source>
</evidence>
<evidence type="ECO:0000313" key="5">
    <source>
        <dbReference type="Proteomes" id="UP000019249"/>
    </source>
</evidence>
<organism evidence="4 5">
    <name type="scientific">Listeria floridensis FSL S10-1187</name>
    <dbReference type="NCBI Taxonomy" id="1265817"/>
    <lineage>
        <taxon>Bacteria</taxon>
        <taxon>Bacillati</taxon>
        <taxon>Bacillota</taxon>
        <taxon>Bacilli</taxon>
        <taxon>Bacillales</taxon>
        <taxon>Listeriaceae</taxon>
        <taxon>Listeria</taxon>
    </lineage>
</organism>
<comment type="caution">
    <text evidence="4">The sequence shown here is derived from an EMBL/GenBank/DDBJ whole genome shotgun (WGS) entry which is preliminary data.</text>
</comment>
<dbReference type="Pfam" id="PF00440">
    <property type="entry name" value="TetR_N"/>
    <property type="match status" value="1"/>
</dbReference>
<dbReference type="InterPro" id="IPR009057">
    <property type="entry name" value="Homeodomain-like_sf"/>
</dbReference>
<dbReference type="PANTHER" id="PTHR43479">
    <property type="entry name" value="ACREF/ENVCD OPERON REPRESSOR-RELATED"/>
    <property type="match status" value="1"/>
</dbReference>
<protein>
    <submittedName>
        <fullName evidence="4">TetR family transcriptional regulator</fullName>
    </submittedName>
</protein>
<sequence length="147" mass="17291">MSKESLKQAALILFSEKGYDGTALSEIAKQAGIKTPSIYAHFESKEALYLTIYREVIQTELANLKHKKREDYDTTEDYLKAFFYEATDFEKNPEIRRFFQRSIYYPPVSLKEKMIEEMKNYEQLTFDKIGTLLDEVTQDETKKNTLD</sequence>
<dbReference type="Gene3D" id="1.10.10.60">
    <property type="entry name" value="Homeodomain-like"/>
    <property type="match status" value="1"/>
</dbReference>
<dbReference type="EMBL" id="AODF01000021">
    <property type="protein sequence ID" value="EUJ30735.1"/>
    <property type="molecule type" value="Genomic_DNA"/>
</dbReference>
<dbReference type="PANTHER" id="PTHR43479:SF11">
    <property type="entry name" value="ACREF_ENVCD OPERON REPRESSOR-RELATED"/>
    <property type="match status" value="1"/>
</dbReference>
<keyword evidence="5" id="KW-1185">Reference proteome</keyword>
<gene>
    <name evidence="4" type="ORF">MFLO_10054</name>
</gene>
<evidence type="ECO:0000256" key="2">
    <source>
        <dbReference type="PROSITE-ProRule" id="PRU00335"/>
    </source>
</evidence>
<evidence type="ECO:0000256" key="1">
    <source>
        <dbReference type="ARBA" id="ARBA00023125"/>
    </source>
</evidence>
<accession>A0ABP3AYS3</accession>
<dbReference type="SUPFAM" id="SSF46689">
    <property type="entry name" value="Homeodomain-like"/>
    <property type="match status" value="1"/>
</dbReference>
<feature type="DNA-binding region" description="H-T-H motif" evidence="2">
    <location>
        <begin position="23"/>
        <end position="42"/>
    </location>
</feature>
<feature type="domain" description="HTH tetR-type" evidence="3">
    <location>
        <begin position="1"/>
        <end position="60"/>
    </location>
</feature>
<dbReference type="Gene3D" id="1.10.357.10">
    <property type="entry name" value="Tetracycline Repressor, domain 2"/>
    <property type="match status" value="1"/>
</dbReference>
<proteinExistence type="predicted"/>
<name>A0ABP3AYS3_9LIST</name>
<dbReference type="Pfam" id="PF21256">
    <property type="entry name" value="TetR_C_5-like"/>
    <property type="match status" value="1"/>
</dbReference>
<keyword evidence="1 2" id="KW-0238">DNA-binding</keyword>
<dbReference type="PROSITE" id="PS50977">
    <property type="entry name" value="HTH_TETR_2"/>
    <property type="match status" value="1"/>
</dbReference>
<dbReference type="InterPro" id="IPR001647">
    <property type="entry name" value="HTH_TetR"/>
</dbReference>
<dbReference type="InterPro" id="IPR050624">
    <property type="entry name" value="HTH-type_Tx_Regulator"/>
</dbReference>
<reference evidence="4 5" key="1">
    <citation type="journal article" date="2014" name="Int. J. Syst. Evol. Microbiol.">
        <title>Listeria floridensis sp. nov., Listeria aquatica sp. nov., Listeria cornellensis sp. nov., Listeria riparia sp. nov. and Listeria grandensis sp. nov., from agricultural and natural environments.</title>
        <authorList>
            <person name="den Bakker H.C."/>
            <person name="Warchocki S."/>
            <person name="Wright E.M."/>
            <person name="Allred A.F."/>
            <person name="Ahlstrom C."/>
            <person name="Manuel C.S."/>
            <person name="Stasiewicz M.J."/>
            <person name="Burrell A."/>
            <person name="Roof S."/>
            <person name="Strawn L."/>
            <person name="Fortes E.D."/>
            <person name="Nightingale K.K."/>
            <person name="Kephart D."/>
            <person name="Wiedmann M."/>
        </authorList>
    </citation>
    <scope>NUCLEOTIDE SEQUENCE [LARGE SCALE GENOMIC DNA]</scope>
    <source>
        <strain evidence="4 5">FSL S10-1187</strain>
    </source>
</reference>
<dbReference type="PRINTS" id="PR00455">
    <property type="entry name" value="HTHTETR"/>
</dbReference>